<gene>
    <name evidence="1" type="ORF">ESCO13_00077</name>
</gene>
<proteinExistence type="predicted"/>
<name>A0A1D7XFX0_9CAUD</name>
<evidence type="ECO:0000313" key="1">
    <source>
        <dbReference type="EMBL" id="AOQ27187.1"/>
    </source>
</evidence>
<dbReference type="EMBL" id="KX552041">
    <property type="protein sequence ID" value="AOQ27187.1"/>
    <property type="molecule type" value="Genomic_DNA"/>
</dbReference>
<dbReference type="Proteomes" id="UP000225358">
    <property type="component" value="Segment"/>
</dbReference>
<protein>
    <submittedName>
        <fullName evidence="1">Uncharacterized protein</fullName>
    </submittedName>
</protein>
<keyword evidence="2" id="KW-1185">Reference proteome</keyword>
<organism evidence="1 2">
    <name type="scientific">Escherichia phage ESCO13</name>
    <dbReference type="NCBI Taxonomy" id="1881104"/>
    <lineage>
        <taxon>Viruses</taxon>
        <taxon>Duplodnaviria</taxon>
        <taxon>Heunggongvirae</taxon>
        <taxon>Uroviricota</taxon>
        <taxon>Caudoviricetes</taxon>
        <taxon>Stephanstirmvirinae</taxon>
        <taxon>Phapecoctavirus</taxon>
        <taxon>Phapecoctavirus ESCO13</taxon>
    </lineage>
</organism>
<evidence type="ECO:0000313" key="2">
    <source>
        <dbReference type="Proteomes" id="UP000225358"/>
    </source>
</evidence>
<accession>A0A1D7XFX0</accession>
<sequence>MCGYLSESYFKVTHEDLEKARLKLTAIIEYSNTVDHRLKTTKVSVPCWLGLRHKIMSQHDHVVREMHGWCWFHDVALHFGYITEEEHRFCELTYRIPTLHDLDLWKKANEIFLTESDWRKVMACLEWRGNE</sequence>
<reference evidence="1" key="1">
    <citation type="submission" date="2017-02" db="EMBL/GenBank/DDBJ databases">
        <title>Complete genome sequence of two Escherichia coli phages, vB_EcoM_ ESCO5 and vB_EcoM_ESCO13, which are related to phAPEC8.</title>
        <authorList>
            <person name="Trotereau A."/>
            <person name="Gonnet M."/>
            <person name="Viardot A."/>
            <person name="Lalmanach A.-C."/>
            <person name="Guabiraba R."/>
            <person name="Chanteloup N."/>
            <person name="Schouler C."/>
        </authorList>
    </citation>
    <scope>NUCLEOTIDE SEQUENCE [LARGE SCALE GENOMIC DNA]</scope>
</reference>